<dbReference type="EMBL" id="JACOFW010000020">
    <property type="protein sequence ID" value="MBC3808788.1"/>
    <property type="molecule type" value="Genomic_DNA"/>
</dbReference>
<dbReference type="Proteomes" id="UP000648257">
    <property type="component" value="Unassembled WGS sequence"/>
</dbReference>
<comment type="caution">
    <text evidence="1">The sequence shown here is derived from an EMBL/GenBank/DDBJ whole genome shotgun (WGS) entry which is preliminary data.</text>
</comment>
<organism evidence="1 2">
    <name type="scientific">Undibacterium seohonense</name>
    <dbReference type="NCBI Taxonomy" id="1344950"/>
    <lineage>
        <taxon>Bacteria</taxon>
        <taxon>Pseudomonadati</taxon>
        <taxon>Pseudomonadota</taxon>
        <taxon>Betaproteobacteria</taxon>
        <taxon>Burkholderiales</taxon>
        <taxon>Oxalobacteraceae</taxon>
        <taxon>Undibacterium</taxon>
    </lineage>
</organism>
<name>A0ABR6X754_9BURK</name>
<accession>A0ABR6X754</accession>
<reference evidence="1 2" key="1">
    <citation type="submission" date="2020-08" db="EMBL/GenBank/DDBJ databases">
        <title>Novel species isolated from subtropical streams in China.</title>
        <authorList>
            <person name="Lu H."/>
        </authorList>
    </citation>
    <scope>NUCLEOTIDE SEQUENCE [LARGE SCALE GENOMIC DNA]</scope>
    <source>
        <strain evidence="1 2">KACC 16656</strain>
    </source>
</reference>
<keyword evidence="2" id="KW-1185">Reference proteome</keyword>
<evidence type="ECO:0000313" key="1">
    <source>
        <dbReference type="EMBL" id="MBC3808788.1"/>
    </source>
</evidence>
<protein>
    <submittedName>
        <fullName evidence="1">Uncharacterized protein</fullName>
    </submittedName>
</protein>
<proteinExistence type="predicted"/>
<gene>
    <name evidence="1" type="ORF">H8K52_15710</name>
</gene>
<sequence length="60" mass="6733">MKNQNTSKLFAFKLAEKKAEKTQITPQWKVRDGVAIAGCSGPDARAPRLWNGRKDDGIWC</sequence>
<evidence type="ECO:0000313" key="2">
    <source>
        <dbReference type="Proteomes" id="UP000648257"/>
    </source>
</evidence>